<name>A0A482V8X2_ASBVE</name>
<dbReference type="AlphaFoldDB" id="A0A482V8X2"/>
<gene>
    <name evidence="1" type="ORF">BDFB_014520</name>
</gene>
<keyword evidence="2" id="KW-1185">Reference proteome</keyword>
<reference evidence="1 2" key="1">
    <citation type="submission" date="2017-03" db="EMBL/GenBank/DDBJ databases">
        <title>Genome of the blue death feigning beetle - Asbolus verrucosus.</title>
        <authorList>
            <person name="Rider S.D."/>
        </authorList>
    </citation>
    <scope>NUCLEOTIDE SEQUENCE [LARGE SCALE GENOMIC DNA]</scope>
    <source>
        <strain evidence="1">Butters</strain>
        <tissue evidence="1">Head and leg muscle</tissue>
    </source>
</reference>
<sequence length="38" mass="4430">MLRYITTSKLDQMMCGLLLSRDLVPHGRKNSCGYWQTI</sequence>
<dbReference type="Proteomes" id="UP000292052">
    <property type="component" value="Unassembled WGS sequence"/>
</dbReference>
<accession>A0A482V8X2</accession>
<organism evidence="1 2">
    <name type="scientific">Asbolus verrucosus</name>
    <name type="common">Desert ironclad beetle</name>
    <dbReference type="NCBI Taxonomy" id="1661398"/>
    <lineage>
        <taxon>Eukaryota</taxon>
        <taxon>Metazoa</taxon>
        <taxon>Ecdysozoa</taxon>
        <taxon>Arthropoda</taxon>
        <taxon>Hexapoda</taxon>
        <taxon>Insecta</taxon>
        <taxon>Pterygota</taxon>
        <taxon>Neoptera</taxon>
        <taxon>Endopterygota</taxon>
        <taxon>Coleoptera</taxon>
        <taxon>Polyphaga</taxon>
        <taxon>Cucujiformia</taxon>
        <taxon>Tenebrionidae</taxon>
        <taxon>Pimeliinae</taxon>
        <taxon>Asbolus</taxon>
    </lineage>
</organism>
<protein>
    <submittedName>
        <fullName evidence="1">Uncharacterized protein</fullName>
    </submittedName>
</protein>
<evidence type="ECO:0000313" key="2">
    <source>
        <dbReference type="Proteomes" id="UP000292052"/>
    </source>
</evidence>
<proteinExistence type="predicted"/>
<evidence type="ECO:0000313" key="1">
    <source>
        <dbReference type="EMBL" id="RZB39653.1"/>
    </source>
</evidence>
<comment type="caution">
    <text evidence="1">The sequence shown here is derived from an EMBL/GenBank/DDBJ whole genome shotgun (WGS) entry which is preliminary data.</text>
</comment>
<dbReference type="EMBL" id="QDEB01126467">
    <property type="protein sequence ID" value="RZB39653.1"/>
    <property type="molecule type" value="Genomic_DNA"/>
</dbReference>